<feature type="compositionally biased region" description="Acidic residues" evidence="1">
    <location>
        <begin position="299"/>
        <end position="308"/>
    </location>
</feature>
<keyword evidence="3" id="KW-1185">Reference proteome</keyword>
<name>A0AAV0BKN0_PHAPC</name>
<protein>
    <submittedName>
        <fullName evidence="2">Uncharacterized protein</fullName>
    </submittedName>
</protein>
<dbReference type="Proteomes" id="UP001153365">
    <property type="component" value="Unassembled WGS sequence"/>
</dbReference>
<feature type="compositionally biased region" description="Basic and acidic residues" evidence="1">
    <location>
        <begin position="8"/>
        <end position="34"/>
    </location>
</feature>
<feature type="compositionally biased region" description="Polar residues" evidence="1">
    <location>
        <begin position="187"/>
        <end position="202"/>
    </location>
</feature>
<feature type="region of interest" description="Disordered" evidence="1">
    <location>
        <begin position="290"/>
        <end position="358"/>
    </location>
</feature>
<feature type="region of interest" description="Disordered" evidence="1">
    <location>
        <begin position="1"/>
        <end position="60"/>
    </location>
</feature>
<dbReference type="EMBL" id="CALTRL010005826">
    <property type="protein sequence ID" value="CAH7687009.1"/>
    <property type="molecule type" value="Genomic_DNA"/>
</dbReference>
<feature type="region of interest" description="Disordered" evidence="1">
    <location>
        <begin position="79"/>
        <end position="100"/>
    </location>
</feature>
<dbReference type="PANTHER" id="PTHR12069">
    <property type="entry name" value="DNA-DIRECTED RNA POLYMERASES III 80 KDA POLYPEPTIDE RNA POLYMERASE III SUBUNIT 5"/>
    <property type="match status" value="1"/>
</dbReference>
<dbReference type="InterPro" id="IPR006886">
    <property type="entry name" value="RNA_pol_III_Rpc5"/>
</dbReference>
<proteinExistence type="predicted"/>
<feature type="region of interest" description="Disordered" evidence="1">
    <location>
        <begin position="120"/>
        <end position="141"/>
    </location>
</feature>
<evidence type="ECO:0000313" key="2">
    <source>
        <dbReference type="EMBL" id="CAH7687009.1"/>
    </source>
</evidence>
<feature type="region of interest" description="Disordered" evidence="1">
    <location>
        <begin position="184"/>
        <end position="206"/>
    </location>
</feature>
<feature type="compositionally biased region" description="Polar residues" evidence="1">
    <location>
        <begin position="340"/>
        <end position="350"/>
    </location>
</feature>
<feature type="compositionally biased region" description="Polar residues" evidence="1">
    <location>
        <begin position="131"/>
        <end position="141"/>
    </location>
</feature>
<feature type="compositionally biased region" description="Acidic residues" evidence="1">
    <location>
        <begin position="35"/>
        <end position="52"/>
    </location>
</feature>
<feature type="compositionally biased region" description="Acidic residues" evidence="1">
    <location>
        <begin position="247"/>
        <end position="258"/>
    </location>
</feature>
<dbReference type="PANTHER" id="PTHR12069:SF0">
    <property type="entry name" value="DNA-DIRECTED RNA POLYMERASE III SUBUNIT RPC5"/>
    <property type="match status" value="1"/>
</dbReference>
<sequence length="418" mass="47008">MTSLRPEGLLKEDNSVVEKNQDEGNVSDDYKSLNETEEEEEEEEEEEGDDDDPIVKRIPLFFNSNPDFTLPSFAHFQPSLQDDEQQDNQKSDYKPKLPRKKPLTLLQYPFKLSDSKTQHVLLPPSLRPDNRTNSKTTSQIQPAQITARYKTGVRQLSLEVPLEIRLGTSENRFSDDRARNFGRANGIDSSNRTGTGTVNSSKGFGMTGIDDMDHEPIDRITLSSNIVPEQTNYLVGIIRPGNSKTNEDDDEDEAEEVSEEIHLVPLDQTLQLRPDLDYLDRLDLINLQAEKQSRTNEANSDDSGDESTDNNNNNNNNNNDDSSKRKSSASKKKLEANEARSIQVSVNNNPEADRGGMGLKGSSGGLFATIRAAEAESFVHLTHYHSQTKESESIKQKMYVDQRKRLGCKTSWSEVLKV</sequence>
<evidence type="ECO:0000313" key="3">
    <source>
        <dbReference type="Proteomes" id="UP001153365"/>
    </source>
</evidence>
<dbReference type="GO" id="GO:0005666">
    <property type="term" value="C:RNA polymerase III complex"/>
    <property type="evidence" value="ECO:0007669"/>
    <property type="project" value="TreeGrafter"/>
</dbReference>
<organism evidence="2 3">
    <name type="scientific">Phakopsora pachyrhizi</name>
    <name type="common">Asian soybean rust disease fungus</name>
    <dbReference type="NCBI Taxonomy" id="170000"/>
    <lineage>
        <taxon>Eukaryota</taxon>
        <taxon>Fungi</taxon>
        <taxon>Dikarya</taxon>
        <taxon>Basidiomycota</taxon>
        <taxon>Pucciniomycotina</taxon>
        <taxon>Pucciniomycetes</taxon>
        <taxon>Pucciniales</taxon>
        <taxon>Phakopsoraceae</taxon>
        <taxon>Phakopsora</taxon>
    </lineage>
</organism>
<feature type="region of interest" description="Disordered" evidence="1">
    <location>
        <begin position="237"/>
        <end position="260"/>
    </location>
</feature>
<dbReference type="Pfam" id="PF04801">
    <property type="entry name" value="RPC5"/>
    <property type="match status" value="1"/>
</dbReference>
<reference evidence="2" key="1">
    <citation type="submission" date="2022-06" db="EMBL/GenBank/DDBJ databases">
        <authorList>
            <consortium name="SYNGENTA / RWTH Aachen University"/>
        </authorList>
    </citation>
    <scope>NUCLEOTIDE SEQUENCE</scope>
</reference>
<gene>
    <name evidence="2" type="ORF">PPACK8108_LOCUS21730</name>
</gene>
<dbReference type="GO" id="GO:0042797">
    <property type="term" value="P:tRNA transcription by RNA polymerase III"/>
    <property type="evidence" value="ECO:0007669"/>
    <property type="project" value="TreeGrafter"/>
</dbReference>
<accession>A0AAV0BKN0</accession>
<evidence type="ECO:0000256" key="1">
    <source>
        <dbReference type="SAM" id="MobiDB-lite"/>
    </source>
</evidence>
<feature type="compositionally biased region" description="Low complexity" evidence="1">
    <location>
        <begin position="309"/>
        <end position="320"/>
    </location>
</feature>
<comment type="caution">
    <text evidence="2">The sequence shown here is derived from an EMBL/GenBank/DDBJ whole genome shotgun (WGS) entry which is preliminary data.</text>
</comment>
<dbReference type="AlphaFoldDB" id="A0AAV0BKN0"/>